<comment type="caution">
    <text evidence="5">The sequence shown here is derived from an EMBL/GenBank/DDBJ whole genome shotgun (WGS) entry which is preliminary data.</text>
</comment>
<evidence type="ECO:0000259" key="4">
    <source>
        <dbReference type="PROSITE" id="PS01124"/>
    </source>
</evidence>
<dbReference type="Pfam" id="PF12833">
    <property type="entry name" value="HTH_18"/>
    <property type="match status" value="1"/>
</dbReference>
<dbReference type="Gene3D" id="1.10.10.60">
    <property type="entry name" value="Homeodomain-like"/>
    <property type="match status" value="1"/>
</dbReference>
<name>A0ABP4MJ85_9ACTN</name>
<gene>
    <name evidence="5" type="ORF">GCM10009827_073980</name>
</gene>
<dbReference type="InterPro" id="IPR018060">
    <property type="entry name" value="HTH_AraC"/>
</dbReference>
<reference evidence="6" key="1">
    <citation type="journal article" date="2019" name="Int. J. Syst. Evol. Microbiol.">
        <title>The Global Catalogue of Microorganisms (GCM) 10K type strain sequencing project: providing services to taxonomists for standard genome sequencing and annotation.</title>
        <authorList>
            <consortium name="The Broad Institute Genomics Platform"/>
            <consortium name="The Broad Institute Genome Sequencing Center for Infectious Disease"/>
            <person name="Wu L."/>
            <person name="Ma J."/>
        </authorList>
    </citation>
    <scope>NUCLEOTIDE SEQUENCE [LARGE SCALE GENOMIC DNA]</scope>
    <source>
        <strain evidence="6">JCM 15933</strain>
    </source>
</reference>
<dbReference type="RefSeq" id="WP_344507507.1">
    <property type="nucleotide sequence ID" value="NZ_BAAAQD010000017.1"/>
</dbReference>
<dbReference type="InterPro" id="IPR018062">
    <property type="entry name" value="HTH_AraC-typ_CS"/>
</dbReference>
<proteinExistence type="predicted"/>
<evidence type="ECO:0000313" key="5">
    <source>
        <dbReference type="EMBL" id="GAA1543505.1"/>
    </source>
</evidence>
<keyword evidence="2" id="KW-0238">DNA-binding</keyword>
<evidence type="ECO:0000313" key="6">
    <source>
        <dbReference type="Proteomes" id="UP001501470"/>
    </source>
</evidence>
<protein>
    <recommendedName>
        <fullName evidence="4">HTH araC/xylS-type domain-containing protein</fullName>
    </recommendedName>
</protein>
<dbReference type="PROSITE" id="PS01124">
    <property type="entry name" value="HTH_ARAC_FAMILY_2"/>
    <property type="match status" value="1"/>
</dbReference>
<sequence>MDDFASGALVAAVLRSLADDGIAVSTPAPGGALVPLAVKRRLLADVAATHGLLPLLRVGLILPRLPPDPAMSALAAATGPQDLFARWARLERFVHSRHRVVVHASGERTLTASHTGPADEPPTPAEDALVAGVLAALLTAAGVHGLSLTFGPWPVHADGTFTAPPPDHRGGPWHFTWTSVAAPPAPSRAGTDPARALLAGDLVRRWTLRDLAAELGMSPRTAQRHLRAEGGFSGLLAAARADAAAGLLIDTRHALGVVGFASGYTDQPHFTREFRRRTAMTPAAFRSAFARPLASARPVASARPAASALPVAFARPVQETPQCT</sequence>
<dbReference type="EMBL" id="BAAAQD010000017">
    <property type="protein sequence ID" value="GAA1543505.1"/>
    <property type="molecule type" value="Genomic_DNA"/>
</dbReference>
<accession>A0ABP4MJ85</accession>
<dbReference type="Proteomes" id="UP001501470">
    <property type="component" value="Unassembled WGS sequence"/>
</dbReference>
<keyword evidence="3" id="KW-0804">Transcription</keyword>
<dbReference type="PANTHER" id="PTHR46796:SF6">
    <property type="entry name" value="ARAC SUBFAMILY"/>
    <property type="match status" value="1"/>
</dbReference>
<dbReference type="InterPro" id="IPR050204">
    <property type="entry name" value="AraC_XylS_family_regulators"/>
</dbReference>
<dbReference type="PROSITE" id="PS00041">
    <property type="entry name" value="HTH_ARAC_FAMILY_1"/>
    <property type="match status" value="1"/>
</dbReference>
<evidence type="ECO:0000256" key="3">
    <source>
        <dbReference type="ARBA" id="ARBA00023163"/>
    </source>
</evidence>
<dbReference type="PANTHER" id="PTHR46796">
    <property type="entry name" value="HTH-TYPE TRANSCRIPTIONAL ACTIVATOR RHAS-RELATED"/>
    <property type="match status" value="1"/>
</dbReference>
<organism evidence="5 6">
    <name type="scientific">Dactylosporangium maewongense</name>
    <dbReference type="NCBI Taxonomy" id="634393"/>
    <lineage>
        <taxon>Bacteria</taxon>
        <taxon>Bacillati</taxon>
        <taxon>Actinomycetota</taxon>
        <taxon>Actinomycetes</taxon>
        <taxon>Micromonosporales</taxon>
        <taxon>Micromonosporaceae</taxon>
        <taxon>Dactylosporangium</taxon>
    </lineage>
</organism>
<dbReference type="SMART" id="SM00342">
    <property type="entry name" value="HTH_ARAC"/>
    <property type="match status" value="1"/>
</dbReference>
<dbReference type="InterPro" id="IPR009057">
    <property type="entry name" value="Homeodomain-like_sf"/>
</dbReference>
<keyword evidence="6" id="KW-1185">Reference proteome</keyword>
<feature type="domain" description="HTH araC/xylS-type" evidence="4">
    <location>
        <begin position="192"/>
        <end position="288"/>
    </location>
</feature>
<dbReference type="SUPFAM" id="SSF46689">
    <property type="entry name" value="Homeodomain-like"/>
    <property type="match status" value="1"/>
</dbReference>
<keyword evidence="1" id="KW-0805">Transcription regulation</keyword>
<evidence type="ECO:0000256" key="2">
    <source>
        <dbReference type="ARBA" id="ARBA00023125"/>
    </source>
</evidence>
<evidence type="ECO:0000256" key="1">
    <source>
        <dbReference type="ARBA" id="ARBA00023015"/>
    </source>
</evidence>